<feature type="repeat" description="ANK" evidence="3">
    <location>
        <begin position="1642"/>
        <end position="1674"/>
    </location>
</feature>
<feature type="repeat" description="ANK" evidence="3">
    <location>
        <begin position="1708"/>
        <end position="1740"/>
    </location>
</feature>
<dbReference type="InterPro" id="IPR036770">
    <property type="entry name" value="Ankyrin_rpt-contain_sf"/>
</dbReference>
<dbReference type="Pfam" id="PF12796">
    <property type="entry name" value="Ank_2"/>
    <property type="match status" value="8"/>
</dbReference>
<sequence length="2347" mass="261104">MESIAEDLNIPLLPSGGDSDAIPRTEDPKFRKTPYQAEHGDSLLARANIVGITHGTMNPGGDPATLIVFEFRFLSMNSKRRYTDCHITIAFEDSDGDVNFCPEVYRVSPDGLFGILPTQRSREVTFGGNAGFLFGPSVGPSANAGFLWELKQTETIIDSARLSGTRKELGDSDKDDAVVWAMQENSRTKSGVPTFLRTAVLLRREADVPFNVSIKVRANVDFSLADAAADLRSLFGKKRVERVRPVQIDASVDLAQLKVSTLDPKKADFTKLDELDLEQMADPFVAASDYLALPRDFPVVITPSAPSSRVPLASLPNASTERASADRAIMDSPFQLVLIHGITNASRLDDPSKIGEILSKRVPSARILEFHFPRFVPSQYSRWTGLKEEARVVNKRVHDTCDEMSNQETVDPTEIPLIFMGHGFGGFLTKQPTSSQIFFGTPHRGVDLLSWENHVLRLLAFSKSTPGSISHLLQTLPEQLAEDAEEFAALSWQFHVMNMIEGQGTDYDTVLDRFSASFDSRGGRNIIMSKKHSQLWDLQPEDPWLDTILAMLKSFVGVKTSSEYRTLQNFLNALSKLEADTGPLSVSEIAPDSIDWSNGDHAYLDWGTQPQVGALRIFGPLDSRTMVLSSHILKLELEKRYHRETVLLRYFFNKHDIRNQTQLAALISLCRQLLLSRPSLFIHVKLLCDFMHLNKVFTKELLWALFSSLVLHLTHDQIYCIVYRIDECEDGSNEMAEKLNSLAISANGGLKVIMTSIESHQTENLSCCSKRSCREIIDKESISGLTGMLPFVKYHVNRVLQQNPQWAKFEREITSAVIAPPTSHLSIMHKLASLESANIRSTPDAISQRLQELEDNQSASAVQQGENWIRIAFRWIQYAIRPLTSAELAIAVAFDEFQCQPLQSQYNTTVEKIKAFTKLASRDIVGDLRKRAGPLVQVVGGYVVPVHRGLQSHLYISAETSKPQLDPECKILTTCLEYMKSIFTDAIYDNTIENQGLEKSLTDYASVYWPEHYKRVSPTCRVQASQEQGEEHWTNDLRLALDQAAANGHYEVVEKLLDNNAMSTRALLLAAAGGHCRIVRLLLEKGYAATSADDRGYTALHHATCRGHRSIVEILAEWDNTILQALTKDGSSALCLAANLGQTDIVKYLLEHEADMLIEDSRGYDALKLAAAGGFNEIVKLLLNKGSTRSDTIARDGNMAMHLATKFHHPTTVSLLLQVQPDAQGHKNNDHFTPIHIASEAGFVEIARRLLDNHPLKNQNTPDLEGVSHVEVQSMIELPATYELTPLQLAAINGHTEIIEMLLNNIALLEPQDCEIALLQATTKGLIDVVDKLLQNKVTSNIVDNTNNSLLHHAIMTQNEELLEMLLEHMSDKINFPNNEGLTPLHKAAEIGNLAIVKKLVGRKAQLDKISIQSETPLHLAIRGNYRLVADELQVGMEDIDQKNEEDDTAFSLAVKQGHIEIVRDLLKKRIDVGFPFHIEVVLQHEKVLEALLRDGEWDCDQPDNKNQGLAPLHFAVSLNLLKVVELLQKYGANLNPKDEDGNTPLIMAASLGFQEVVDFLLEHDADIDSTNNDGLSPLYAASLHEKAEVVKRLLVNKKRPEVNLTNKRGWAPLHTASRKSSEITKLLLDHGAEPNVRTDSSHSTPLSMAAFEDESDIVRYLLEFKADPNLADTDGETAVHRAVLGGCVENLRILISYDAEINVQRNDGSTALHLAIIDNENEMVDLLLEKGVDTTKHSDEFGTFLMAAASLGRTEIADKLLSKGVDINEIQGPFFTALNITAYNGNLDGIEWLIENEANMNICGGLWGNALAALLEGDSRDIDIFNHLLRAGTDVGYINQHGKSILAMAVDKDWSEVVDSIINKISEKERRKDMEQAVLSATQKGHVESLAILLNHSENIPVTDKFGRSLLSIAIHFKHKDVVELLLAPGIDIDHTDHFNRTPVFHSVAEHGKFLSELLSHGADVNAQDFDGKTALVRACMLNTSPCVEALLEAKAKTAVVDCRGRGALYWACRQSSLQIFDKIATALREEDREAFLQQAEIALCAAIASDRTSFLEALLRDVKSMPFNDNGDWSPVYTANRYGRLDISERLIKCGFPEPNLVEHHVQLPSAWSSKDKTPCIKVDSATQIIEIEHIDGLMTPGHFMEDETIATIRADCPMAPVPGHDYCYFEVTIERGSPIAETFGVGFCEEQTPLNLMVGWDDHSWGYHGDDGKSFFNSSGSAFGETYTVKDVIGCGINFKEEAAFFTKNGNIIGLAFQKIKGKLYPAVSMDQRMIGAQMSVNFWKEDGPNDFVYKGRLDDPDTLKPSNMYRNSAGYDENTEETNMPWDLFQQNDDIVLEERDSD</sequence>
<feature type="domain" description="B30.2/SPRY" evidence="5">
    <location>
        <begin position="2090"/>
        <end position="2291"/>
    </location>
</feature>
<feature type="repeat" description="ANK" evidence="3">
    <location>
        <begin position="1541"/>
        <end position="1573"/>
    </location>
</feature>
<evidence type="ECO:0000256" key="1">
    <source>
        <dbReference type="ARBA" id="ARBA00022737"/>
    </source>
</evidence>
<dbReference type="InterPro" id="IPR043136">
    <property type="entry name" value="B30.2/SPRY_sf"/>
</dbReference>
<dbReference type="Pfam" id="PF13637">
    <property type="entry name" value="Ank_4"/>
    <property type="match status" value="1"/>
</dbReference>
<proteinExistence type="predicted"/>
<dbReference type="InterPro" id="IPR056884">
    <property type="entry name" value="NPHP3-like_N"/>
</dbReference>
<dbReference type="CDD" id="cd12885">
    <property type="entry name" value="SPRY_RanBP_like"/>
    <property type="match status" value="1"/>
</dbReference>
<dbReference type="InterPro" id="IPR013320">
    <property type="entry name" value="ConA-like_dom_sf"/>
</dbReference>
<dbReference type="InterPro" id="IPR001870">
    <property type="entry name" value="B30.2/SPRY"/>
</dbReference>
<dbReference type="PROSITE" id="PS50188">
    <property type="entry name" value="B302_SPRY"/>
    <property type="match status" value="1"/>
</dbReference>
<feature type="repeat" description="ANK" evidence="3">
    <location>
        <begin position="1907"/>
        <end position="1939"/>
    </location>
</feature>
<feature type="region of interest" description="Disordered" evidence="4">
    <location>
        <begin position="1"/>
        <end position="27"/>
    </location>
</feature>
<organism evidence="6">
    <name type="scientific">Talaromyces marneffei PM1</name>
    <dbReference type="NCBI Taxonomy" id="1077442"/>
    <lineage>
        <taxon>Eukaryota</taxon>
        <taxon>Fungi</taxon>
        <taxon>Dikarya</taxon>
        <taxon>Ascomycota</taxon>
        <taxon>Pezizomycotina</taxon>
        <taxon>Eurotiomycetes</taxon>
        <taxon>Eurotiomycetidae</taxon>
        <taxon>Eurotiales</taxon>
        <taxon>Trichocomaceae</taxon>
        <taxon>Talaromyces</taxon>
        <taxon>Talaromyces sect. Talaromyces</taxon>
    </lineage>
</organism>
<keyword evidence="2 3" id="KW-0040">ANK repeat</keyword>
<evidence type="ECO:0000256" key="3">
    <source>
        <dbReference type="PROSITE-ProRule" id="PRU00023"/>
    </source>
</evidence>
<evidence type="ECO:0000259" key="5">
    <source>
        <dbReference type="PROSITE" id="PS50188"/>
    </source>
</evidence>
<dbReference type="PROSITE" id="PS50088">
    <property type="entry name" value="ANK_REPEAT"/>
    <property type="match status" value="11"/>
</dbReference>
<name>A0A093UN11_TALMA</name>
<dbReference type="SUPFAM" id="SSF49899">
    <property type="entry name" value="Concanavalin A-like lectins/glucanases"/>
    <property type="match status" value="1"/>
</dbReference>
<dbReference type="SUPFAM" id="SSF48403">
    <property type="entry name" value="Ankyrin repeat"/>
    <property type="match status" value="4"/>
</dbReference>
<feature type="repeat" description="ANK" evidence="3">
    <location>
        <begin position="1380"/>
        <end position="1412"/>
    </location>
</feature>
<dbReference type="HOGENOM" id="CLU_001662_0_0_1"/>
<dbReference type="Gene3D" id="1.25.40.20">
    <property type="entry name" value="Ankyrin repeat-containing domain"/>
    <property type="match status" value="7"/>
</dbReference>
<dbReference type="PRINTS" id="PR01415">
    <property type="entry name" value="ANKYRIN"/>
</dbReference>
<reference evidence="6" key="2">
    <citation type="journal article" date="2014" name="PLoS Genet.">
        <title>Signature gene expression reveals novel clues to the molecular mechanisms of dimorphic transition in Penicillium marneffei.</title>
        <authorList>
            <person name="Yang E."/>
            <person name="Wang G."/>
            <person name="Cai J."/>
            <person name="Woo P.C."/>
            <person name="Lau S.K."/>
            <person name="Yuen K.-Y."/>
            <person name="Chow W.-N."/>
            <person name="Lin X."/>
        </authorList>
    </citation>
    <scope>NUCLEOTIDE SEQUENCE</scope>
    <source>
        <strain evidence="6">PM1</strain>
    </source>
</reference>
<dbReference type="InterPro" id="IPR002110">
    <property type="entry name" value="Ankyrin_rpt"/>
</dbReference>
<dbReference type="Pfam" id="PF00023">
    <property type="entry name" value="Ank"/>
    <property type="match status" value="2"/>
</dbReference>
<dbReference type="InterPro" id="IPR044736">
    <property type="entry name" value="Gid1/RanBPM/SPLA_SPRY"/>
</dbReference>
<feature type="repeat" description="ANK" evidence="3">
    <location>
        <begin position="1508"/>
        <end position="1540"/>
    </location>
</feature>
<dbReference type="Gene3D" id="2.60.120.920">
    <property type="match status" value="1"/>
</dbReference>
<dbReference type="EMBL" id="JPOX01000063">
    <property type="protein sequence ID" value="KFX41325.1"/>
    <property type="molecule type" value="Genomic_DNA"/>
</dbReference>
<dbReference type="Pfam" id="PF00622">
    <property type="entry name" value="SPRY"/>
    <property type="match status" value="1"/>
</dbReference>
<feature type="repeat" description="ANK" evidence="3">
    <location>
        <begin position="1675"/>
        <end position="1707"/>
    </location>
</feature>
<keyword evidence="1" id="KW-0677">Repeat</keyword>
<dbReference type="Pfam" id="PF24883">
    <property type="entry name" value="NPHP3_N"/>
    <property type="match status" value="1"/>
</dbReference>
<evidence type="ECO:0000256" key="2">
    <source>
        <dbReference type="ARBA" id="ARBA00023043"/>
    </source>
</evidence>
<protein>
    <submittedName>
        <fullName evidence="6">Ankyrin-3</fullName>
    </submittedName>
</protein>
<feature type="repeat" description="ANK" evidence="3">
    <location>
        <begin position="1609"/>
        <end position="1640"/>
    </location>
</feature>
<comment type="caution">
    <text evidence="6">The sequence shown here is derived from an EMBL/GenBank/DDBJ whole genome shotgun (WGS) entry which is preliminary data.</text>
</comment>
<feature type="repeat" description="ANK" evidence="3">
    <location>
        <begin position="1282"/>
        <end position="1314"/>
    </location>
</feature>
<accession>A0A093UN11</accession>
<evidence type="ECO:0000256" key="4">
    <source>
        <dbReference type="SAM" id="MobiDB-lite"/>
    </source>
</evidence>
<dbReference type="InterPro" id="IPR051165">
    <property type="entry name" value="Multifunctional_ANK_Repeat"/>
</dbReference>
<dbReference type="InterPro" id="IPR003877">
    <property type="entry name" value="SPRY_dom"/>
</dbReference>
<dbReference type="PANTHER" id="PTHR24123">
    <property type="entry name" value="ANKYRIN REPEAT-CONTAINING"/>
    <property type="match status" value="1"/>
</dbReference>
<reference key="1">
    <citation type="journal article" date="2014" name="PLoS Genet.">
        <title>Signature Gene Expression Reveals Novel Clues to the Molecular Mechanisms of Dimorphic Transition in Penicillium marneffei.</title>
        <authorList>
            <person name="Yang E."/>
            <person name="Wang G."/>
            <person name="Cai J."/>
            <person name="Woo P.C."/>
            <person name="Lau S.K."/>
            <person name="Yuen K.-Y."/>
            <person name="Chow W.-N."/>
            <person name="Lin X."/>
        </authorList>
    </citation>
    <scope>NUCLEOTIDE SEQUENCE [LARGE SCALE GENOMIC DNA]</scope>
    <source>
        <strain>PM1</strain>
    </source>
</reference>
<feature type="repeat" description="ANK" evidence="3">
    <location>
        <begin position="1129"/>
        <end position="1161"/>
    </location>
</feature>
<dbReference type="SMART" id="SM00248">
    <property type="entry name" value="ANK"/>
    <property type="match status" value="29"/>
</dbReference>
<evidence type="ECO:0000313" key="6">
    <source>
        <dbReference type="EMBL" id="KFX41325.1"/>
    </source>
</evidence>
<dbReference type="PANTHER" id="PTHR24123:SF33">
    <property type="entry name" value="PROTEIN HOS4"/>
    <property type="match status" value="1"/>
</dbReference>
<gene>
    <name evidence="6" type="ORF">GQ26_0630150</name>
</gene>
<dbReference type="PROSITE" id="PS50297">
    <property type="entry name" value="ANK_REP_REGION"/>
    <property type="match status" value="10"/>
</dbReference>
<feature type="repeat" description="ANK" evidence="3">
    <location>
        <begin position="1095"/>
        <end position="1117"/>
    </location>
</feature>
<dbReference type="SMART" id="SM00449">
    <property type="entry name" value="SPRY"/>
    <property type="match status" value="1"/>
</dbReference>